<dbReference type="AlphaFoldDB" id="A0AAY5L7C1"/>
<keyword evidence="3" id="KW-1185">Reference proteome</keyword>
<feature type="domain" description="Sleeping Beauty transposase HTH" evidence="1">
    <location>
        <begin position="1"/>
        <end position="50"/>
    </location>
</feature>
<dbReference type="InterPro" id="IPR057667">
    <property type="entry name" value="HTH_SB"/>
</dbReference>
<dbReference type="InterPro" id="IPR036388">
    <property type="entry name" value="WH-like_DNA-bd_sf"/>
</dbReference>
<evidence type="ECO:0000313" key="2">
    <source>
        <dbReference type="Ensembl" id="ENSELUP00000094637.1"/>
    </source>
</evidence>
<dbReference type="InterPro" id="IPR009057">
    <property type="entry name" value="Homeodomain-like_sf"/>
</dbReference>
<sequence length="96" mass="11064">MGSGKQFSEVLKQKILNFHKAGEGYKKISKRLGIPLPTMKTIVQKWKENGHYQGLVDQETPQNILQRSGLFGRKSHRKPLLTSGHKVTRFLHFCYL</sequence>
<dbReference type="Ensembl" id="ENSELUT00000107384.1">
    <property type="protein sequence ID" value="ENSELUP00000094637.1"/>
    <property type="gene ID" value="ENSELUG00000034846.1"/>
</dbReference>
<reference evidence="2" key="3">
    <citation type="submission" date="2025-09" db="UniProtKB">
        <authorList>
            <consortium name="Ensembl"/>
        </authorList>
    </citation>
    <scope>IDENTIFICATION</scope>
</reference>
<protein>
    <recommendedName>
        <fullName evidence="1">Sleeping Beauty transposase HTH domain-containing protein</fullName>
    </recommendedName>
</protein>
<dbReference type="Proteomes" id="UP000265140">
    <property type="component" value="Chromosome 7"/>
</dbReference>
<name>A0AAY5L7C1_ESOLU</name>
<dbReference type="SUPFAM" id="SSF46689">
    <property type="entry name" value="Homeodomain-like"/>
    <property type="match status" value="1"/>
</dbReference>
<evidence type="ECO:0000259" key="1">
    <source>
        <dbReference type="Pfam" id="PF25787"/>
    </source>
</evidence>
<reference evidence="2 3" key="1">
    <citation type="submission" date="2020-02" db="EMBL/GenBank/DDBJ databases">
        <title>Esox lucius (northern pike) genome, fEsoLuc1, primary haplotype.</title>
        <authorList>
            <person name="Myers G."/>
            <person name="Karagic N."/>
            <person name="Meyer A."/>
            <person name="Pippel M."/>
            <person name="Reichard M."/>
            <person name="Winkler S."/>
            <person name="Tracey A."/>
            <person name="Sims Y."/>
            <person name="Howe K."/>
            <person name="Rhie A."/>
            <person name="Formenti G."/>
            <person name="Durbin R."/>
            <person name="Fedrigo O."/>
            <person name="Jarvis E.D."/>
        </authorList>
    </citation>
    <scope>NUCLEOTIDE SEQUENCE [LARGE SCALE GENOMIC DNA]</scope>
</reference>
<dbReference type="Pfam" id="PF25787">
    <property type="entry name" value="HTH_SB"/>
    <property type="match status" value="1"/>
</dbReference>
<evidence type="ECO:0000313" key="3">
    <source>
        <dbReference type="Proteomes" id="UP000265140"/>
    </source>
</evidence>
<accession>A0AAY5L7C1</accession>
<reference evidence="2" key="2">
    <citation type="submission" date="2025-08" db="UniProtKB">
        <authorList>
            <consortium name="Ensembl"/>
        </authorList>
    </citation>
    <scope>IDENTIFICATION</scope>
</reference>
<organism evidence="2 3">
    <name type="scientific">Esox lucius</name>
    <name type="common">Northern pike</name>
    <dbReference type="NCBI Taxonomy" id="8010"/>
    <lineage>
        <taxon>Eukaryota</taxon>
        <taxon>Metazoa</taxon>
        <taxon>Chordata</taxon>
        <taxon>Craniata</taxon>
        <taxon>Vertebrata</taxon>
        <taxon>Euteleostomi</taxon>
        <taxon>Actinopterygii</taxon>
        <taxon>Neopterygii</taxon>
        <taxon>Teleostei</taxon>
        <taxon>Protacanthopterygii</taxon>
        <taxon>Esociformes</taxon>
        <taxon>Esocidae</taxon>
        <taxon>Esox</taxon>
    </lineage>
</organism>
<proteinExistence type="predicted"/>
<dbReference type="GeneTree" id="ENSGT01120000275309"/>
<dbReference type="Gene3D" id="1.10.10.10">
    <property type="entry name" value="Winged helix-like DNA-binding domain superfamily/Winged helix DNA-binding domain"/>
    <property type="match status" value="1"/>
</dbReference>